<proteinExistence type="predicted"/>
<comment type="caution">
    <text evidence="3">The sequence shown here is derived from an EMBL/GenBank/DDBJ whole genome shotgun (WGS) entry which is preliminary data.</text>
</comment>
<sequence>MQPTTKHPLTKHRTRHRAALVGGAALVTGAALLAGLGVPATASAAPDVTRASRSATIADGGTTASRLDTATERRNRCAVVTLLTRTFVDPTSPAARRLAQTLVAPEAVTHTNGASAGPAGVLAEFAADRARVPGAHAVVKHVAADGDLVAVHWQVAPEVHDERRGDAAVDLFRLRDGRVVEHWSLDQAIATGKPASGNTNTMFSDLYRPTRPTPPPSERQKERNRTFAVSAYDTLFRDHDVSVLDRDFDPAYLQHNPVAPNGTAALKQLFGSGVQFPAQQSVISLADGDLVWTFSQPVGAAPDAPLLAADLFRVDGGLIREHWDVVPTS</sequence>
<dbReference type="Gene3D" id="3.10.450.50">
    <property type="match status" value="2"/>
</dbReference>
<dbReference type="PANTHER" id="PTHR38436">
    <property type="entry name" value="POLYKETIDE CYCLASE SNOAL-LIKE DOMAIN"/>
    <property type="match status" value="1"/>
</dbReference>
<gene>
    <name evidence="3" type="ORF">HP467_06670</name>
</gene>
<dbReference type="RefSeq" id="WP_175325644.1">
    <property type="nucleotide sequence ID" value="NZ_BAAAWP010000001.1"/>
</dbReference>
<evidence type="ECO:0000256" key="1">
    <source>
        <dbReference type="SAM" id="MobiDB-lite"/>
    </source>
</evidence>
<accession>A0A850DTJ2</accession>
<protein>
    <submittedName>
        <fullName evidence="3">SnoaL-like domain-containing protein</fullName>
    </submittedName>
</protein>
<reference evidence="3 4" key="1">
    <citation type="submission" date="2020-05" db="EMBL/GenBank/DDBJ databases">
        <title>Genome Sequencing of Type Strains.</title>
        <authorList>
            <person name="Lemaire J.F."/>
            <person name="Inderbitzin P."/>
            <person name="Gregorio O.A."/>
            <person name="Collins S.B."/>
            <person name="Wespe N."/>
            <person name="Knight-Connoni V."/>
        </authorList>
    </citation>
    <scope>NUCLEOTIDE SEQUENCE [LARGE SCALE GENOMIC DNA]</scope>
    <source>
        <strain evidence="3 4">DSM 20512</strain>
    </source>
</reference>
<evidence type="ECO:0000259" key="2">
    <source>
        <dbReference type="Pfam" id="PF12680"/>
    </source>
</evidence>
<dbReference type="PANTHER" id="PTHR38436:SF1">
    <property type="entry name" value="ESTER CYCLASE"/>
    <property type="match status" value="1"/>
</dbReference>
<feature type="domain" description="SnoaL-like" evidence="2">
    <location>
        <begin position="100"/>
        <end position="182"/>
    </location>
</feature>
<evidence type="ECO:0000313" key="3">
    <source>
        <dbReference type="EMBL" id="NUU27795.1"/>
    </source>
</evidence>
<dbReference type="Proteomes" id="UP000539146">
    <property type="component" value="Unassembled WGS sequence"/>
</dbReference>
<dbReference type="GO" id="GO:0030638">
    <property type="term" value="P:polyketide metabolic process"/>
    <property type="evidence" value="ECO:0007669"/>
    <property type="project" value="InterPro"/>
</dbReference>
<dbReference type="Pfam" id="PF12680">
    <property type="entry name" value="SnoaL_2"/>
    <property type="match status" value="1"/>
</dbReference>
<dbReference type="EMBL" id="JABMCG010000093">
    <property type="protein sequence ID" value="NUU27795.1"/>
    <property type="molecule type" value="Genomic_DNA"/>
</dbReference>
<dbReference type="InterPro" id="IPR032710">
    <property type="entry name" value="NTF2-like_dom_sf"/>
</dbReference>
<name>A0A850DTJ2_9MICO</name>
<evidence type="ECO:0000313" key="4">
    <source>
        <dbReference type="Proteomes" id="UP000539146"/>
    </source>
</evidence>
<dbReference type="SUPFAM" id="SSF54427">
    <property type="entry name" value="NTF2-like"/>
    <property type="match status" value="2"/>
</dbReference>
<dbReference type="InterPro" id="IPR037401">
    <property type="entry name" value="SnoaL-like"/>
</dbReference>
<dbReference type="InterPro" id="IPR009959">
    <property type="entry name" value="Cyclase_SnoaL-like"/>
</dbReference>
<feature type="region of interest" description="Disordered" evidence="1">
    <location>
        <begin position="199"/>
        <end position="223"/>
    </location>
</feature>
<dbReference type="AlphaFoldDB" id="A0A850DTJ2"/>
<dbReference type="InterPro" id="IPR006311">
    <property type="entry name" value="TAT_signal"/>
</dbReference>
<organism evidence="3 4">
    <name type="scientific">Curtobacterium citreum</name>
    <dbReference type="NCBI Taxonomy" id="2036"/>
    <lineage>
        <taxon>Bacteria</taxon>
        <taxon>Bacillati</taxon>
        <taxon>Actinomycetota</taxon>
        <taxon>Actinomycetes</taxon>
        <taxon>Micrococcales</taxon>
        <taxon>Microbacteriaceae</taxon>
        <taxon>Curtobacterium</taxon>
    </lineage>
</organism>
<dbReference type="PROSITE" id="PS51318">
    <property type="entry name" value="TAT"/>
    <property type="match status" value="1"/>
</dbReference>